<gene>
    <name evidence="1" type="ORF">PPENT_87.1.T1320003</name>
</gene>
<name>A0A8S1XMX4_9CILI</name>
<dbReference type="Proteomes" id="UP000689195">
    <property type="component" value="Unassembled WGS sequence"/>
</dbReference>
<comment type="caution">
    <text evidence="1">The sequence shown here is derived from an EMBL/GenBank/DDBJ whole genome shotgun (WGS) entry which is preliminary data.</text>
</comment>
<keyword evidence="2" id="KW-1185">Reference proteome</keyword>
<protein>
    <submittedName>
        <fullName evidence="1">Uncharacterized protein</fullName>
    </submittedName>
</protein>
<evidence type="ECO:0000313" key="2">
    <source>
        <dbReference type="Proteomes" id="UP000689195"/>
    </source>
</evidence>
<evidence type="ECO:0000313" key="1">
    <source>
        <dbReference type="EMBL" id="CAD8202706.1"/>
    </source>
</evidence>
<sequence length="54" mass="6372">MIIKQQLYGQIKLCQQILKMFTHYTQKVIIDSFLQSIIRMLGNFAKALEILDKN</sequence>
<accession>A0A8S1XMX4</accession>
<reference evidence="1" key="1">
    <citation type="submission" date="2021-01" db="EMBL/GenBank/DDBJ databases">
        <authorList>
            <consortium name="Genoscope - CEA"/>
            <person name="William W."/>
        </authorList>
    </citation>
    <scope>NUCLEOTIDE SEQUENCE</scope>
</reference>
<organism evidence="1 2">
    <name type="scientific">Paramecium pentaurelia</name>
    <dbReference type="NCBI Taxonomy" id="43138"/>
    <lineage>
        <taxon>Eukaryota</taxon>
        <taxon>Sar</taxon>
        <taxon>Alveolata</taxon>
        <taxon>Ciliophora</taxon>
        <taxon>Intramacronucleata</taxon>
        <taxon>Oligohymenophorea</taxon>
        <taxon>Peniculida</taxon>
        <taxon>Parameciidae</taxon>
        <taxon>Paramecium</taxon>
    </lineage>
</organism>
<dbReference type="AlphaFoldDB" id="A0A8S1XMX4"/>
<proteinExistence type="predicted"/>
<dbReference type="EMBL" id="CAJJDO010000132">
    <property type="protein sequence ID" value="CAD8202706.1"/>
    <property type="molecule type" value="Genomic_DNA"/>
</dbReference>